<protein>
    <submittedName>
        <fullName evidence="2">Integrase catalytic domain-containing protein</fullName>
    </submittedName>
</protein>
<dbReference type="EnsemblMetazoa" id="PPA40397.1">
    <property type="protein sequence ID" value="PPA40397.1"/>
    <property type="gene ID" value="WBGene00278766"/>
</dbReference>
<dbReference type="SUPFAM" id="SSF56672">
    <property type="entry name" value="DNA/RNA polymerases"/>
    <property type="match status" value="1"/>
</dbReference>
<dbReference type="InterPro" id="IPR041588">
    <property type="entry name" value="Integrase_H2C2"/>
</dbReference>
<feature type="region of interest" description="Disordered" evidence="1">
    <location>
        <begin position="150"/>
        <end position="180"/>
    </location>
</feature>
<feature type="region of interest" description="Disordered" evidence="1">
    <location>
        <begin position="404"/>
        <end position="426"/>
    </location>
</feature>
<proteinExistence type="predicted"/>
<gene>
    <name evidence="2" type="primary">WBGene00278766</name>
</gene>
<feature type="compositionally biased region" description="Polar residues" evidence="1">
    <location>
        <begin position="404"/>
        <end position="416"/>
    </location>
</feature>
<accession>A0A2A6C4M0</accession>
<dbReference type="PANTHER" id="PTHR22955">
    <property type="entry name" value="RETROTRANSPOSON"/>
    <property type="match status" value="1"/>
</dbReference>
<dbReference type="OrthoDB" id="5875526at2759"/>
<dbReference type="Gene3D" id="3.30.420.10">
    <property type="entry name" value="Ribonuclease H-like superfamily/Ribonuclease H"/>
    <property type="match status" value="1"/>
</dbReference>
<dbReference type="InterPro" id="IPR043502">
    <property type="entry name" value="DNA/RNA_pol_sf"/>
</dbReference>
<dbReference type="GO" id="GO:0003676">
    <property type="term" value="F:nucleic acid binding"/>
    <property type="evidence" value="ECO:0007669"/>
    <property type="project" value="InterPro"/>
</dbReference>
<dbReference type="InterPro" id="IPR005312">
    <property type="entry name" value="DUF1759"/>
</dbReference>
<feature type="region of interest" description="Disordered" evidence="1">
    <location>
        <begin position="1253"/>
        <end position="1277"/>
    </location>
</feature>
<name>A0A2A6C4M0_PRIPA</name>
<evidence type="ECO:0000256" key="1">
    <source>
        <dbReference type="SAM" id="MobiDB-lite"/>
    </source>
</evidence>
<feature type="compositionally biased region" description="Basic and acidic residues" evidence="1">
    <location>
        <begin position="1256"/>
        <end position="1267"/>
    </location>
</feature>
<dbReference type="PANTHER" id="PTHR22955:SF66">
    <property type="entry name" value="INTEGRASE CATALYTIC DOMAIN-CONTAINING PROTEIN"/>
    <property type="match status" value="1"/>
</dbReference>
<feature type="region of interest" description="Disordered" evidence="1">
    <location>
        <begin position="1892"/>
        <end position="1945"/>
    </location>
</feature>
<dbReference type="GO" id="GO:0042575">
    <property type="term" value="C:DNA polymerase complex"/>
    <property type="evidence" value="ECO:0007669"/>
    <property type="project" value="UniProtKB-ARBA"/>
</dbReference>
<feature type="compositionally biased region" description="Polar residues" evidence="1">
    <location>
        <begin position="163"/>
        <end position="178"/>
    </location>
</feature>
<accession>A0A8R1YWU2</accession>
<feature type="compositionally biased region" description="Low complexity" evidence="1">
    <location>
        <begin position="150"/>
        <end position="162"/>
    </location>
</feature>
<organism evidence="2 3">
    <name type="scientific">Pristionchus pacificus</name>
    <name type="common">Parasitic nematode worm</name>
    <dbReference type="NCBI Taxonomy" id="54126"/>
    <lineage>
        <taxon>Eukaryota</taxon>
        <taxon>Metazoa</taxon>
        <taxon>Ecdysozoa</taxon>
        <taxon>Nematoda</taxon>
        <taxon>Chromadorea</taxon>
        <taxon>Rhabditida</taxon>
        <taxon>Rhabditina</taxon>
        <taxon>Diplogasteromorpha</taxon>
        <taxon>Diplogasteroidea</taxon>
        <taxon>Neodiplogasteridae</taxon>
        <taxon>Pristionchus</taxon>
    </lineage>
</organism>
<keyword evidence="3" id="KW-1185">Reference proteome</keyword>
<dbReference type="Pfam" id="PF17921">
    <property type="entry name" value="Integrase_H2C2"/>
    <property type="match status" value="1"/>
</dbReference>
<dbReference type="Pfam" id="PF03564">
    <property type="entry name" value="DUF1759"/>
    <property type="match status" value="1"/>
</dbReference>
<dbReference type="InterPro" id="IPR008042">
    <property type="entry name" value="Retrotrans_Pao"/>
</dbReference>
<dbReference type="InterPro" id="IPR001584">
    <property type="entry name" value="Integrase_cat-core"/>
</dbReference>
<reference evidence="3" key="1">
    <citation type="journal article" date="2008" name="Nat. Genet.">
        <title>The Pristionchus pacificus genome provides a unique perspective on nematode lifestyle and parasitism.</title>
        <authorList>
            <person name="Dieterich C."/>
            <person name="Clifton S.W."/>
            <person name="Schuster L.N."/>
            <person name="Chinwalla A."/>
            <person name="Delehaunty K."/>
            <person name="Dinkelacker I."/>
            <person name="Fulton L."/>
            <person name="Fulton R."/>
            <person name="Godfrey J."/>
            <person name="Minx P."/>
            <person name="Mitreva M."/>
            <person name="Roeseler W."/>
            <person name="Tian H."/>
            <person name="Witte H."/>
            <person name="Yang S.P."/>
            <person name="Wilson R.K."/>
            <person name="Sommer R.J."/>
        </authorList>
    </citation>
    <scope>NUCLEOTIDE SEQUENCE [LARGE SCALE GENOMIC DNA]</scope>
    <source>
        <strain evidence="3">PS312</strain>
    </source>
</reference>
<dbReference type="InterPro" id="IPR012337">
    <property type="entry name" value="RNaseH-like_sf"/>
</dbReference>
<dbReference type="SUPFAM" id="SSF53098">
    <property type="entry name" value="Ribonuclease H-like"/>
    <property type="match status" value="1"/>
</dbReference>
<feature type="compositionally biased region" description="Basic residues" evidence="1">
    <location>
        <begin position="1911"/>
        <end position="1921"/>
    </location>
</feature>
<dbReference type="InterPro" id="IPR036397">
    <property type="entry name" value="RNaseH_sf"/>
</dbReference>
<dbReference type="PROSITE" id="PS50994">
    <property type="entry name" value="INTEGRASE"/>
    <property type="match status" value="1"/>
</dbReference>
<feature type="compositionally biased region" description="Low complexity" evidence="1">
    <location>
        <begin position="1922"/>
        <end position="1945"/>
    </location>
</feature>
<evidence type="ECO:0000313" key="2">
    <source>
        <dbReference type="EnsemblMetazoa" id="PPA40397.1"/>
    </source>
</evidence>
<sequence length="2027" mass="226797">MTSTFASEYSNSHSKLVALQPVINSINDEISKLFDVTKNDEIAACSSTVARAIDSAHSIFEEYYESIAEIQSKIDSIDDEDEKERESNFMLEKKEETDATSALPFNSEKLNKLITKLEDRYHRVLESATKRVVSMLQVNSISSLPIPSVPSIPSSASHSNNSDDQSTPTGSAVDNSTPPHDFPSSIAGIDALVQRINCLESRVVSGNHSLLSHTPNIALPPIKLESFDGSDITKWPAYKYQLDTLILNQSHLSEVAKAFYVRSSLKGTAYALISTIPTHEKFLEKIIKRLEVEYGRRNLTQATLLQSLLVIRSKSDKLVDQIDSVRSMISLVHTIDEDYGLDGLVTQLQLAERIHCRFISFIMNHKPAKLLDALQLIEDSLRTELEEVTITRAISNVHFNQSAVAPSNSSGQSNRPKPSVAGDHSFSRKLPKLPICVYCGQHTYSGDCTSVKSIKDRKEILRNKSLCHVCFASAHSTAACSKKCSNCNGKHHKSICEKANRVSINTHSVFNKQPERLFNVKANVANPITDQVVSAHVHLDHGAQATLITKDLVNRLSLASIDKREMTISGYTGEHKGPSNYDIVNVVVHTDRGHYPIEAVVVPSINSIHTHALPAADLKVIRATLGRVPSHFSKPSEVHTDLLLSVGNTLELLEHSKETKLPCGFRLVQSSIGPIVVGSNKPRLQPISPVVSALTVTSPDTEETLENRIERMFSVDPASRVYETTEKEARKVANEVVNRHFDETIQKQGNEYVVQYSVKSDAMTQLPSNFDLATSRLVSTIKTLSKERANLEYYDSIISDQLSLGQVEKVDPRDNEGIVHYLAHQPVFRPDKPTTPLRIVYDASAHLRNKPCLNDMIHPGPTDLEQIPALLIRSRSRKTLIVADVEKAFLQVKLHPSQRNMLRFLWIKDLDMPVNQQNILVLRFCVTPFGVNASPTLLSKVITHHIKTNSKNFDPNLIHQLLSNIYVDNVIINVDHASPTMYTQSKNIFKTMSMNLREYASNDQSFNNIVHESDRSKDEFQKLLGILWNVKTDQLSIKIPISEKKEKVSKRSMLSVVATPYDPLGLLNPLTLPPRLTIQSLWRSTLKWDETVDDSIRDSFHEQMRDLENFHLSINRYSNLSESDEITLVAFSDASKLAMAACVYNWSSTASPTLLISRTRLAPIKSNSTIPKMELDSLVMAHSLIRYTVEALRKEFPNKPIHVYFYSDSAVVLHWCKPEFSKQLGIFVTNRVKSIRDTRDELTTSQPLTYHHPRHVRSEHNPADHATRGMTSKEMNNPTHQWWTGPEWLKYDPNSWPNEDLSSLQCPSIDSFPIAIRSVTTVPAIETVFDLKQFSTLRKTIAVAATVYRFISRCASKTRNPSVHEKLKHLPDSSAFQLSASERRFAINSLIRIHQSKHIHCNDSLIKKNLIFEDPRTLVWKMNTRLTNSNLASEAKSPLFIPTSADSTLARLIISDIHLSSNHSNADIVLNLVKRKYWIPRCRQIAKSVLKQCVPCRKTNNLPFRYPPSPVLPQDRVRKSLPFEHSGIDFAGPFHSNNNEKMYVVVITCLSSRLTHLEVVDSLLPSSFILAFKRFCSRRGTPTQITSDKATTFKMSSTLFAKPENDPHYLTTLRDCSSKSDPLHDTRSTTHIPTVGAICLIVDESGNTPRSSWKMGKILSLSNNSATLRSHAGRTIERPLNLLIPLEIHSTEIPSPNANSALPARHHMTTRNLPPIGRPGGFHCDNTFPSIMSNSSNPDQLPDYEQYAEDNNPGGGQLSNHSPMSQDPPIESPIEKTEETAPPPSNNVTRKTTGVKKLDTVKISKEISKSIVPVLTDTLTRSIVDSINETLIQSITSIMDDSMTVFTKNAVDIRASLHQLTTTVNNLASVVHSKPAPRSSIVPSPIPIVHHRNFSDASSSSSRTYPPRGTHTIRGRSRSRSPHSNIRNRSPSRPSTSKTTPSRPRVQCTFCQSTQHMSKDCPIVISVSTRNAIMAQESRCLRCFRPLNSSHRNTCEPDLCPLGCVTPLGVPIRHCEYFCPRNPKLSA</sequence>
<feature type="compositionally biased region" description="Polar residues" evidence="1">
    <location>
        <begin position="1727"/>
        <end position="1739"/>
    </location>
</feature>
<reference evidence="2" key="2">
    <citation type="submission" date="2022-06" db="UniProtKB">
        <authorList>
            <consortium name="EnsemblMetazoa"/>
        </authorList>
    </citation>
    <scope>IDENTIFICATION</scope>
    <source>
        <strain evidence="2">PS312</strain>
    </source>
</reference>
<evidence type="ECO:0000313" key="3">
    <source>
        <dbReference type="Proteomes" id="UP000005239"/>
    </source>
</evidence>
<dbReference type="GO" id="GO:0015074">
    <property type="term" value="P:DNA integration"/>
    <property type="evidence" value="ECO:0007669"/>
    <property type="project" value="InterPro"/>
</dbReference>
<dbReference type="Proteomes" id="UP000005239">
    <property type="component" value="Unassembled WGS sequence"/>
</dbReference>
<feature type="region of interest" description="Disordered" evidence="1">
    <location>
        <begin position="1722"/>
        <end position="1793"/>
    </location>
</feature>
<dbReference type="Gene3D" id="1.10.340.70">
    <property type="match status" value="1"/>
</dbReference>
<dbReference type="Pfam" id="PF05380">
    <property type="entry name" value="Peptidase_A17"/>
    <property type="match status" value="1"/>
</dbReference>